<dbReference type="EMBL" id="RRYP01007549">
    <property type="protein sequence ID" value="TNV80402.1"/>
    <property type="molecule type" value="Genomic_DNA"/>
</dbReference>
<organism evidence="1 2">
    <name type="scientific">Halteria grandinella</name>
    <dbReference type="NCBI Taxonomy" id="5974"/>
    <lineage>
        <taxon>Eukaryota</taxon>
        <taxon>Sar</taxon>
        <taxon>Alveolata</taxon>
        <taxon>Ciliophora</taxon>
        <taxon>Intramacronucleata</taxon>
        <taxon>Spirotrichea</taxon>
        <taxon>Stichotrichia</taxon>
        <taxon>Sporadotrichida</taxon>
        <taxon>Halteriidae</taxon>
        <taxon>Halteria</taxon>
    </lineage>
</organism>
<proteinExistence type="predicted"/>
<evidence type="ECO:0000313" key="1">
    <source>
        <dbReference type="EMBL" id="TNV80402.1"/>
    </source>
</evidence>
<gene>
    <name evidence="1" type="ORF">FGO68_gene7959</name>
</gene>
<dbReference type="AlphaFoldDB" id="A0A8J8T307"/>
<protein>
    <submittedName>
        <fullName evidence="1">Uncharacterized protein</fullName>
    </submittedName>
</protein>
<evidence type="ECO:0000313" key="2">
    <source>
        <dbReference type="Proteomes" id="UP000785679"/>
    </source>
</evidence>
<keyword evidence="2" id="KW-1185">Reference proteome</keyword>
<reference evidence="1" key="1">
    <citation type="submission" date="2019-06" db="EMBL/GenBank/DDBJ databases">
        <authorList>
            <person name="Zheng W."/>
        </authorList>
    </citation>
    <scope>NUCLEOTIDE SEQUENCE</scope>
    <source>
        <strain evidence="1">QDHG01</strain>
    </source>
</reference>
<comment type="caution">
    <text evidence="1">The sequence shown here is derived from an EMBL/GenBank/DDBJ whole genome shotgun (WGS) entry which is preliminary data.</text>
</comment>
<dbReference type="Proteomes" id="UP000785679">
    <property type="component" value="Unassembled WGS sequence"/>
</dbReference>
<accession>A0A8J8T307</accession>
<name>A0A8J8T307_HALGN</name>
<sequence>MQSDAVIAAILLIRPKKTRPHLSDHISRIRQRKGNAIVAIFKRNLLSVARQGINRSIRVGSKVWQKVVSHPDRSKVFSKR</sequence>